<gene>
    <name evidence="1" type="ORF">SDC9_160006</name>
</gene>
<comment type="caution">
    <text evidence="1">The sequence shown here is derived from an EMBL/GenBank/DDBJ whole genome shotgun (WGS) entry which is preliminary data.</text>
</comment>
<name>A0A645FEG3_9ZZZZ</name>
<evidence type="ECO:0000313" key="1">
    <source>
        <dbReference type="EMBL" id="MPN12687.1"/>
    </source>
</evidence>
<organism evidence="1">
    <name type="scientific">bioreactor metagenome</name>
    <dbReference type="NCBI Taxonomy" id="1076179"/>
    <lineage>
        <taxon>unclassified sequences</taxon>
        <taxon>metagenomes</taxon>
        <taxon>ecological metagenomes</taxon>
    </lineage>
</organism>
<accession>A0A645FEG3</accession>
<sequence length="82" mass="9955">MIYYLFWSAYTTRVSTENFNAFFGVSLTKMYRFELWLAKVFRLTTKDNGQYQLTDKGAYYFHYFERNACIAFHQHFCGIESR</sequence>
<dbReference type="AlphaFoldDB" id="A0A645FEG3"/>
<proteinExistence type="predicted"/>
<reference evidence="1" key="1">
    <citation type="submission" date="2019-08" db="EMBL/GenBank/DDBJ databases">
        <authorList>
            <person name="Kucharzyk K."/>
            <person name="Murdoch R.W."/>
            <person name="Higgins S."/>
            <person name="Loffler F."/>
        </authorList>
    </citation>
    <scope>NUCLEOTIDE SEQUENCE</scope>
</reference>
<dbReference type="EMBL" id="VSSQ01059086">
    <property type="protein sequence ID" value="MPN12687.1"/>
    <property type="molecule type" value="Genomic_DNA"/>
</dbReference>
<protein>
    <submittedName>
        <fullName evidence="1">Uncharacterized protein</fullName>
    </submittedName>
</protein>